<keyword evidence="6" id="KW-0479">Metal-binding</keyword>
<feature type="binding site" description="axial binding residue" evidence="13">
    <location>
        <position position="182"/>
    </location>
    <ligand>
        <name>heme b</name>
        <dbReference type="ChEBI" id="CHEBI:60344"/>
        <label>1</label>
    </ligand>
    <ligandPart>
        <name>Fe</name>
        <dbReference type="ChEBI" id="CHEBI:18248"/>
    </ligandPart>
</feature>
<name>A0A562VGV6_9BACT</name>
<dbReference type="GO" id="GO:0009325">
    <property type="term" value="C:nitrate reductase complex"/>
    <property type="evidence" value="ECO:0007669"/>
    <property type="project" value="InterPro"/>
</dbReference>
<dbReference type="GO" id="GO:0019645">
    <property type="term" value="P:anaerobic electron transport chain"/>
    <property type="evidence" value="ECO:0007669"/>
    <property type="project" value="TreeGrafter"/>
</dbReference>
<evidence type="ECO:0000256" key="14">
    <source>
        <dbReference type="SAM" id="Phobius"/>
    </source>
</evidence>
<organism evidence="16 17">
    <name type="scientific">Geobacter argillaceus</name>
    <dbReference type="NCBI Taxonomy" id="345631"/>
    <lineage>
        <taxon>Bacteria</taxon>
        <taxon>Pseudomonadati</taxon>
        <taxon>Thermodesulfobacteriota</taxon>
        <taxon>Desulfuromonadia</taxon>
        <taxon>Geobacterales</taxon>
        <taxon>Geobacteraceae</taxon>
        <taxon>Geobacter</taxon>
    </lineage>
</organism>
<reference evidence="16 17" key="1">
    <citation type="submission" date="2019-07" db="EMBL/GenBank/DDBJ databases">
        <title>Genomic Encyclopedia of Archaeal and Bacterial Type Strains, Phase II (KMG-II): from individual species to whole genera.</title>
        <authorList>
            <person name="Goeker M."/>
        </authorList>
    </citation>
    <scope>NUCLEOTIDE SEQUENCE [LARGE SCALE GENOMIC DNA]</scope>
    <source>
        <strain evidence="16 17">ATCC BAA-1139</strain>
    </source>
</reference>
<dbReference type="AlphaFoldDB" id="A0A562VGV6"/>
<evidence type="ECO:0000313" key="16">
    <source>
        <dbReference type="EMBL" id="TWJ17044.1"/>
    </source>
</evidence>
<feature type="transmembrane region" description="Helical" evidence="14">
    <location>
        <begin position="90"/>
        <end position="108"/>
    </location>
</feature>
<keyword evidence="8 14" id="KW-1133">Transmembrane helix</keyword>
<gene>
    <name evidence="16" type="ORF">JN12_03156</name>
</gene>
<dbReference type="EMBL" id="VLLN01000023">
    <property type="protein sequence ID" value="TWJ17044.1"/>
    <property type="molecule type" value="Genomic_DNA"/>
</dbReference>
<sequence length="221" mass="25097">MLNNFIFIVLPYAALALFIVVTPYRFVTNRLTWSAYSTQFLEQKTLYWGINPWHYGIIPVLLAHFLGIVAPGPVKSFLANQQTLIAVESLGLAMGLAALIGGLILLLRRANTPMLKRVNVCSDWVLLYLLTAQAATGVYIAVFMRWGSHWYLHTAVPYFYSLFTFTPQVEYVADFPLIFKLHAAGAFLIVALLPFTKLVHLLYLPVAFLTDPPILYRWRSR</sequence>
<keyword evidence="3" id="KW-1003">Cell membrane</keyword>
<feature type="transmembrane region" description="Helical" evidence="14">
    <location>
        <begin position="48"/>
        <end position="70"/>
    </location>
</feature>
<evidence type="ECO:0000256" key="7">
    <source>
        <dbReference type="ARBA" id="ARBA00022982"/>
    </source>
</evidence>
<protein>
    <submittedName>
        <fullName evidence="16">Respiratory nitrate reductase gamma subunit</fullName>
    </submittedName>
</protein>
<dbReference type="OrthoDB" id="9788113at2"/>
<keyword evidence="4 13" id="KW-0349">Heme</keyword>
<keyword evidence="2" id="KW-0813">Transport</keyword>
<keyword evidence="5 14" id="KW-0812">Transmembrane</keyword>
<evidence type="ECO:0000256" key="9">
    <source>
        <dbReference type="ARBA" id="ARBA00023002"/>
    </source>
</evidence>
<accession>A0A562VGV6</accession>
<keyword evidence="11" id="KW-0534">Nitrate assimilation</keyword>
<keyword evidence="10 13" id="KW-0408">Iron</keyword>
<dbReference type="Proteomes" id="UP000319449">
    <property type="component" value="Unassembled WGS sequence"/>
</dbReference>
<evidence type="ECO:0000256" key="12">
    <source>
        <dbReference type="ARBA" id="ARBA00023136"/>
    </source>
</evidence>
<feature type="transmembrane region" description="Helical" evidence="14">
    <location>
        <begin position="6"/>
        <end position="27"/>
    </location>
</feature>
<keyword evidence="7" id="KW-0249">Electron transport</keyword>
<dbReference type="GO" id="GO:0005886">
    <property type="term" value="C:plasma membrane"/>
    <property type="evidence" value="ECO:0007669"/>
    <property type="project" value="UniProtKB-SubCell"/>
</dbReference>
<feature type="transmembrane region" description="Helical" evidence="14">
    <location>
        <begin position="120"/>
        <end position="142"/>
    </location>
</feature>
<dbReference type="GO" id="GO:0008940">
    <property type="term" value="F:nitrate reductase activity"/>
    <property type="evidence" value="ECO:0007669"/>
    <property type="project" value="InterPro"/>
</dbReference>
<evidence type="ECO:0000256" key="11">
    <source>
        <dbReference type="ARBA" id="ARBA00023063"/>
    </source>
</evidence>
<evidence type="ECO:0000313" key="17">
    <source>
        <dbReference type="Proteomes" id="UP000319449"/>
    </source>
</evidence>
<dbReference type="GO" id="GO:0046872">
    <property type="term" value="F:metal ion binding"/>
    <property type="evidence" value="ECO:0007669"/>
    <property type="project" value="UniProtKB-KW"/>
</dbReference>
<comment type="subcellular location">
    <subcellularLocation>
        <location evidence="1">Cell membrane</location>
        <topology evidence="1">Multi-pass membrane protein</topology>
    </subcellularLocation>
</comment>
<dbReference type="GO" id="GO:0020037">
    <property type="term" value="F:heme binding"/>
    <property type="evidence" value="ECO:0007669"/>
    <property type="project" value="TreeGrafter"/>
</dbReference>
<dbReference type="Pfam" id="PF02665">
    <property type="entry name" value="Nitrate_red_gam"/>
    <property type="match status" value="1"/>
</dbReference>
<dbReference type="SUPFAM" id="SSF103501">
    <property type="entry name" value="Respiratory nitrate reductase 1 gamma chain"/>
    <property type="match status" value="1"/>
</dbReference>
<keyword evidence="9" id="KW-0560">Oxidoreductase</keyword>
<evidence type="ECO:0000256" key="8">
    <source>
        <dbReference type="ARBA" id="ARBA00022989"/>
    </source>
</evidence>
<evidence type="ECO:0000256" key="3">
    <source>
        <dbReference type="ARBA" id="ARBA00022475"/>
    </source>
</evidence>
<evidence type="ECO:0000256" key="2">
    <source>
        <dbReference type="ARBA" id="ARBA00022448"/>
    </source>
</evidence>
<comment type="caution">
    <text evidence="16">The sequence shown here is derived from an EMBL/GenBank/DDBJ whole genome shotgun (WGS) entry which is preliminary data.</text>
</comment>
<evidence type="ECO:0000256" key="1">
    <source>
        <dbReference type="ARBA" id="ARBA00004651"/>
    </source>
</evidence>
<evidence type="ECO:0000256" key="6">
    <source>
        <dbReference type="ARBA" id="ARBA00022723"/>
    </source>
</evidence>
<keyword evidence="17" id="KW-1185">Reference proteome</keyword>
<dbReference type="PANTHER" id="PTHR30598">
    <property type="entry name" value="NITRATE REDUCTASE PRIVATE CHAPERONE, REDOX ENZYME MATURATION PROTEIN REMP FAMILY"/>
    <property type="match status" value="1"/>
</dbReference>
<dbReference type="PANTHER" id="PTHR30598:SF3">
    <property type="entry name" value="RESPIRATORY NITRATE REDUCTASE 1 GAMMA CHAIN"/>
    <property type="match status" value="1"/>
</dbReference>
<feature type="binding site" description="axial binding residue" evidence="13">
    <location>
        <position position="64"/>
    </location>
    <ligand>
        <name>heme b</name>
        <dbReference type="ChEBI" id="CHEBI:60344"/>
        <label>1</label>
    </ligand>
    <ligandPart>
        <name>Fe</name>
        <dbReference type="ChEBI" id="CHEBI:18248"/>
    </ligandPart>
</feature>
<feature type="binding site" description="axial binding residue" evidence="13">
    <location>
        <position position="54"/>
    </location>
    <ligand>
        <name>heme b</name>
        <dbReference type="ChEBI" id="CHEBI:60344"/>
        <label>1</label>
    </ligand>
    <ligandPart>
        <name>Fe</name>
        <dbReference type="ChEBI" id="CHEBI:18248"/>
    </ligandPart>
</feature>
<feature type="domain" description="NarG-like" evidence="15">
    <location>
        <begin position="3"/>
        <end position="219"/>
    </location>
</feature>
<evidence type="ECO:0000256" key="10">
    <source>
        <dbReference type="ARBA" id="ARBA00023004"/>
    </source>
</evidence>
<dbReference type="InterPro" id="IPR036197">
    <property type="entry name" value="NarG-like_sf"/>
</dbReference>
<dbReference type="NCBIfam" id="TIGR00351">
    <property type="entry name" value="narI"/>
    <property type="match status" value="1"/>
</dbReference>
<evidence type="ECO:0000259" key="15">
    <source>
        <dbReference type="Pfam" id="PF02665"/>
    </source>
</evidence>
<dbReference type="GO" id="GO:0042128">
    <property type="term" value="P:nitrate assimilation"/>
    <property type="evidence" value="ECO:0007669"/>
    <property type="project" value="UniProtKB-KW"/>
</dbReference>
<dbReference type="InterPro" id="IPR051936">
    <property type="entry name" value="Heme-iron_electron_transfer"/>
</dbReference>
<dbReference type="InterPro" id="IPR003816">
    <property type="entry name" value="Nitrate_red_gam"/>
</dbReference>
<evidence type="ECO:0000256" key="13">
    <source>
        <dbReference type="PIRSR" id="PIRSR603816-1"/>
    </source>
</evidence>
<feature type="binding site" description="axial binding residue" evidence="13">
    <location>
        <position position="200"/>
    </location>
    <ligand>
        <name>heme b</name>
        <dbReference type="ChEBI" id="CHEBI:60344"/>
        <label>1</label>
    </ligand>
    <ligandPart>
        <name>Fe</name>
        <dbReference type="ChEBI" id="CHEBI:18248"/>
    </ligandPart>
</feature>
<dbReference type="InterPro" id="IPR023234">
    <property type="entry name" value="NarG-like_domain"/>
</dbReference>
<dbReference type="RefSeq" id="WP_145024492.1">
    <property type="nucleotide sequence ID" value="NZ_VLLN01000023.1"/>
</dbReference>
<dbReference type="Gene3D" id="1.20.950.20">
    <property type="entry name" value="Transmembrane di-heme cytochromes, Chain C"/>
    <property type="match status" value="1"/>
</dbReference>
<dbReference type="GO" id="GO:0009055">
    <property type="term" value="F:electron transfer activity"/>
    <property type="evidence" value="ECO:0007669"/>
    <property type="project" value="TreeGrafter"/>
</dbReference>
<evidence type="ECO:0000256" key="5">
    <source>
        <dbReference type="ARBA" id="ARBA00022692"/>
    </source>
</evidence>
<evidence type="ECO:0000256" key="4">
    <source>
        <dbReference type="ARBA" id="ARBA00022617"/>
    </source>
</evidence>
<keyword evidence="12 14" id="KW-0472">Membrane</keyword>
<proteinExistence type="predicted"/>